<dbReference type="AlphaFoldDB" id="A0A9D1F9X6"/>
<reference evidence="1" key="1">
    <citation type="submission" date="2020-10" db="EMBL/GenBank/DDBJ databases">
        <authorList>
            <person name="Gilroy R."/>
        </authorList>
    </citation>
    <scope>NUCLEOTIDE SEQUENCE</scope>
    <source>
        <strain evidence="1">ChiBcec16-1751</strain>
    </source>
</reference>
<name>A0A9D1F9X6_9FIRM</name>
<organism evidence="1 2">
    <name type="scientific">Candidatus Avoscillospira avistercoris</name>
    <dbReference type="NCBI Taxonomy" id="2840707"/>
    <lineage>
        <taxon>Bacteria</taxon>
        <taxon>Bacillati</taxon>
        <taxon>Bacillota</taxon>
        <taxon>Clostridia</taxon>
        <taxon>Eubacteriales</taxon>
        <taxon>Oscillospiraceae</taxon>
        <taxon>Oscillospiraceae incertae sedis</taxon>
        <taxon>Candidatus Avoscillospira</taxon>
    </lineage>
</organism>
<dbReference type="Proteomes" id="UP000886741">
    <property type="component" value="Unassembled WGS sequence"/>
</dbReference>
<accession>A0A9D1F9X6</accession>
<reference evidence="1" key="2">
    <citation type="journal article" date="2021" name="PeerJ">
        <title>Extensive microbial diversity within the chicken gut microbiome revealed by metagenomics and culture.</title>
        <authorList>
            <person name="Gilroy R."/>
            <person name="Ravi A."/>
            <person name="Getino M."/>
            <person name="Pursley I."/>
            <person name="Horton D.L."/>
            <person name="Alikhan N.F."/>
            <person name="Baker D."/>
            <person name="Gharbi K."/>
            <person name="Hall N."/>
            <person name="Watson M."/>
            <person name="Adriaenssens E.M."/>
            <person name="Foster-Nyarko E."/>
            <person name="Jarju S."/>
            <person name="Secka A."/>
            <person name="Antonio M."/>
            <person name="Oren A."/>
            <person name="Chaudhuri R.R."/>
            <person name="La Ragione R."/>
            <person name="Hildebrand F."/>
            <person name="Pallen M.J."/>
        </authorList>
    </citation>
    <scope>NUCLEOTIDE SEQUENCE</scope>
    <source>
        <strain evidence="1">ChiBcec16-1751</strain>
    </source>
</reference>
<sequence length="143" mass="16210">MEHNRRYDDILYQSRPVSARHSPMSLQDRAAQFSPFAALSGHEDQIDETARLTDARVELTEEVRAELDQTQQWLLDHLDQQPVVSVTYFVPDSRKSGGAYQTVTGVVKGIDPWDRWLLLADGRRIAMDEVLLLKLCDAAEGAE</sequence>
<gene>
    <name evidence="1" type="ORF">IAA83_05940</name>
</gene>
<evidence type="ECO:0000313" key="1">
    <source>
        <dbReference type="EMBL" id="HIS64894.1"/>
    </source>
</evidence>
<evidence type="ECO:0000313" key="2">
    <source>
        <dbReference type="Proteomes" id="UP000886741"/>
    </source>
</evidence>
<evidence type="ECO:0008006" key="3">
    <source>
        <dbReference type="Google" id="ProtNLM"/>
    </source>
</evidence>
<dbReference type="EMBL" id="DVJJ01000088">
    <property type="protein sequence ID" value="HIS64894.1"/>
    <property type="molecule type" value="Genomic_DNA"/>
</dbReference>
<comment type="caution">
    <text evidence="1">The sequence shown here is derived from an EMBL/GenBank/DDBJ whole genome shotgun (WGS) entry which is preliminary data.</text>
</comment>
<protein>
    <recommendedName>
        <fullName evidence="3">YolD-like protein</fullName>
    </recommendedName>
</protein>
<proteinExistence type="predicted"/>